<evidence type="ECO:0000313" key="2">
    <source>
        <dbReference type="Proteomes" id="UP000564033"/>
    </source>
</evidence>
<dbReference type="EMBL" id="JAAZIL010000003">
    <property type="protein sequence ID" value="NLZ24142.1"/>
    <property type="molecule type" value="Genomic_DNA"/>
</dbReference>
<name>A0A847VCI4_9BACT</name>
<accession>A0A847VCI4</accession>
<sequence length="49" mass="5739">GISTPIKECKLDDFERVAQVPKHSVLLNTKLPEARSYRDMLKDYFVEKE</sequence>
<feature type="non-terminal residue" evidence="1">
    <location>
        <position position="1"/>
    </location>
</feature>
<dbReference type="Proteomes" id="UP000564033">
    <property type="component" value="Unassembled WGS sequence"/>
</dbReference>
<protein>
    <submittedName>
        <fullName evidence="1">Uncharacterized protein</fullName>
    </submittedName>
</protein>
<reference evidence="1 2" key="1">
    <citation type="journal article" date="2020" name="Biotechnol. Biofuels">
        <title>New insights from the biogas microbiome by comprehensive genome-resolved metagenomics of nearly 1600 species originating from multiple anaerobic digesters.</title>
        <authorList>
            <person name="Campanaro S."/>
            <person name="Treu L."/>
            <person name="Rodriguez-R L.M."/>
            <person name="Kovalovszki A."/>
            <person name="Ziels R.M."/>
            <person name="Maus I."/>
            <person name="Zhu X."/>
            <person name="Kougias P.G."/>
            <person name="Basile A."/>
            <person name="Luo G."/>
            <person name="Schluter A."/>
            <person name="Konstantinidis K.T."/>
            <person name="Angelidaki I."/>
        </authorList>
    </citation>
    <scope>NUCLEOTIDE SEQUENCE [LARGE SCALE GENOMIC DNA]</scope>
    <source>
        <strain evidence="1">AS19jrsBPTG_9</strain>
    </source>
</reference>
<evidence type="ECO:0000313" key="1">
    <source>
        <dbReference type="EMBL" id="NLZ24142.1"/>
    </source>
</evidence>
<proteinExistence type="predicted"/>
<comment type="caution">
    <text evidence="1">The sequence shown here is derived from an EMBL/GenBank/DDBJ whole genome shotgun (WGS) entry which is preliminary data.</text>
</comment>
<organism evidence="1 2">
    <name type="scientific">Candidatus Dojkabacteria bacterium</name>
    <dbReference type="NCBI Taxonomy" id="2099670"/>
    <lineage>
        <taxon>Bacteria</taxon>
        <taxon>Candidatus Dojkabacteria</taxon>
    </lineage>
</organism>
<gene>
    <name evidence="1" type="ORF">GX888_00095</name>
</gene>
<dbReference type="AlphaFoldDB" id="A0A847VCI4"/>